<evidence type="ECO:0000313" key="2">
    <source>
        <dbReference type="Proteomes" id="UP000189627"/>
    </source>
</evidence>
<protein>
    <submittedName>
        <fullName evidence="1">Type II restriction endonuclease</fullName>
    </submittedName>
</protein>
<organism evidence="1 2">
    <name type="scientific">Cupriavidus necator</name>
    <name type="common">Alcaligenes eutrophus</name>
    <name type="synonym">Ralstonia eutropha</name>
    <dbReference type="NCBI Taxonomy" id="106590"/>
    <lineage>
        <taxon>Bacteria</taxon>
        <taxon>Pseudomonadati</taxon>
        <taxon>Pseudomonadota</taxon>
        <taxon>Betaproteobacteria</taxon>
        <taxon>Burkholderiales</taxon>
        <taxon>Burkholderiaceae</taxon>
        <taxon>Cupriavidus</taxon>
    </lineage>
</organism>
<keyword evidence="1" id="KW-0540">Nuclease</keyword>
<keyword evidence="1" id="KW-0378">Hydrolase</keyword>
<dbReference type="AlphaFoldDB" id="A0A1U9UK92"/>
<proteinExistence type="predicted"/>
<dbReference type="GO" id="GO:0004519">
    <property type="term" value="F:endonuclease activity"/>
    <property type="evidence" value="ECO:0007669"/>
    <property type="project" value="UniProtKB-KW"/>
</dbReference>
<dbReference type="RefSeq" id="WP_234824900.1">
    <property type="nucleotide sequence ID" value="NZ_CP017757.2"/>
</dbReference>
<accession>A0A1U9UK92</accession>
<keyword evidence="1" id="KW-0255">Endonuclease</keyword>
<dbReference type="EMBL" id="CP017757">
    <property type="protein sequence ID" value="AQV93196.1"/>
    <property type="molecule type" value="Genomic_DNA"/>
</dbReference>
<dbReference type="Proteomes" id="UP000189627">
    <property type="component" value="Chromosome 1"/>
</dbReference>
<dbReference type="KEGG" id="cuh:BJN34_04705"/>
<sequence>MARRSTHELAFSALAIEGGLLAPDFLNKVAHLEAAEQSEADYDIPRGLKLRDEIGRYWKIAQNLWQDFDAKRKRSDVDMHVVTARDFLEPFCRQVLGFADLRPVGQVVLDERVFPIGYSAGDGRVPLVFAACDQGLDKPGKRYGDGARSRSPFLLAQECLNASELMLWGIASNGLKFRILRENTSLTRPAYLEGDLEAIFTEGLYPDFTALWLLAQAGALSP</sequence>
<gene>
    <name evidence="1" type="ORF">BJN34_04705</name>
</gene>
<evidence type="ECO:0000313" key="1">
    <source>
        <dbReference type="EMBL" id="AQV93196.1"/>
    </source>
</evidence>
<name>A0A1U9UK92_CUPNE</name>
<reference evidence="2" key="1">
    <citation type="submission" date="2017-02" db="EMBL/GenBank/DDBJ databases">
        <title>Complete genome sequence of Cupriavidus necator strain NH9, a 3-chlorobenzoate degrader.</title>
        <authorList>
            <person name="Moriuchi R."/>
            <person name="Dohra H."/>
            <person name="Ogawa N."/>
        </authorList>
    </citation>
    <scope>NUCLEOTIDE SEQUENCE [LARGE SCALE GENOMIC DNA]</scope>
    <source>
        <strain evidence="2">NH9</strain>
    </source>
</reference>